<evidence type="ECO:0000313" key="3">
    <source>
        <dbReference type="Proteomes" id="UP000317303"/>
    </source>
</evidence>
<dbReference type="OrthoDB" id="9814648at2"/>
<evidence type="ECO:0000259" key="1">
    <source>
        <dbReference type="Pfam" id="PF13302"/>
    </source>
</evidence>
<dbReference type="Proteomes" id="UP000317303">
    <property type="component" value="Unassembled WGS sequence"/>
</dbReference>
<protein>
    <submittedName>
        <fullName evidence="2">RimJ/RimL family protein N-acetyltransferase</fullName>
    </submittedName>
</protein>
<organism evidence="2 3">
    <name type="scientific">Prauserella rugosa</name>
    <dbReference type="NCBI Taxonomy" id="43354"/>
    <lineage>
        <taxon>Bacteria</taxon>
        <taxon>Bacillati</taxon>
        <taxon>Actinomycetota</taxon>
        <taxon>Actinomycetes</taxon>
        <taxon>Pseudonocardiales</taxon>
        <taxon>Pseudonocardiaceae</taxon>
        <taxon>Prauserella</taxon>
    </lineage>
</organism>
<dbReference type="InterPro" id="IPR016181">
    <property type="entry name" value="Acyl_CoA_acyltransferase"/>
</dbReference>
<dbReference type="Pfam" id="PF13302">
    <property type="entry name" value="Acetyltransf_3"/>
    <property type="match status" value="1"/>
</dbReference>
<proteinExistence type="predicted"/>
<gene>
    <name evidence="2" type="ORF">JD82_02439</name>
</gene>
<accession>A0A660CAV0</accession>
<dbReference type="RefSeq" id="WP_030534481.1">
    <property type="nucleotide sequence ID" value="NZ_JOIJ01000035.1"/>
</dbReference>
<dbReference type="Gene3D" id="3.40.630.30">
    <property type="match status" value="1"/>
</dbReference>
<reference evidence="2 3" key="1">
    <citation type="submission" date="2019-07" db="EMBL/GenBank/DDBJ databases">
        <title>R&amp;d 2014.</title>
        <authorList>
            <person name="Klenk H.-P."/>
        </authorList>
    </citation>
    <scope>NUCLEOTIDE SEQUENCE [LARGE SCALE GENOMIC DNA]</scope>
    <source>
        <strain evidence="2 3">DSM 43194</strain>
    </source>
</reference>
<dbReference type="PANTHER" id="PTHR43610:SF1">
    <property type="entry name" value="N-ACETYLTRANSFERASE DOMAIN-CONTAINING PROTEIN"/>
    <property type="match status" value="1"/>
</dbReference>
<dbReference type="AlphaFoldDB" id="A0A660CAV0"/>
<keyword evidence="3" id="KW-1185">Reference proteome</keyword>
<name>A0A660CAV0_9PSEU</name>
<dbReference type="EMBL" id="VLJV01000001">
    <property type="protein sequence ID" value="TWH20592.1"/>
    <property type="molecule type" value="Genomic_DNA"/>
</dbReference>
<dbReference type="InterPro" id="IPR000182">
    <property type="entry name" value="GNAT_dom"/>
</dbReference>
<keyword evidence="2" id="KW-0808">Transferase</keyword>
<dbReference type="PANTHER" id="PTHR43610">
    <property type="entry name" value="BLL6696 PROTEIN"/>
    <property type="match status" value="1"/>
</dbReference>
<dbReference type="GO" id="GO:0016747">
    <property type="term" value="F:acyltransferase activity, transferring groups other than amino-acyl groups"/>
    <property type="evidence" value="ECO:0007669"/>
    <property type="project" value="InterPro"/>
</dbReference>
<dbReference type="SUPFAM" id="SSF55729">
    <property type="entry name" value="Acyl-CoA N-acyltransferases (Nat)"/>
    <property type="match status" value="1"/>
</dbReference>
<feature type="domain" description="N-acetyltransferase" evidence="1">
    <location>
        <begin position="18"/>
        <end position="154"/>
    </location>
</feature>
<sequence length="185" mass="19563">MPTAAFTHKPVLTGELVQLRPVMAADAPGLVALARDEAGSHSASPGGAGLRDLAAAQRWYGTCGQRTDRLDLAVVERATDGFIGEAVLSNLDPYNASCTFRLALLGPYGDGHRAEAAGLVLAHAFDVAGMHRIETQTAAHENRIRAAYEAAGFVHEGTRREAIAVDGARVDLHVLAALADDRDER</sequence>
<comment type="caution">
    <text evidence="2">The sequence shown here is derived from an EMBL/GenBank/DDBJ whole genome shotgun (WGS) entry which is preliminary data.</text>
</comment>
<evidence type="ECO:0000313" key="2">
    <source>
        <dbReference type="EMBL" id="TWH20592.1"/>
    </source>
</evidence>